<evidence type="ECO:0000256" key="3">
    <source>
        <dbReference type="ARBA" id="ARBA00022432"/>
    </source>
</evidence>
<comment type="catalytic activity">
    <reaction evidence="7 8 9">
        <text>alpha-D-glucose 6-phosphate = beta-D-fructose 6-phosphate</text>
        <dbReference type="Rhea" id="RHEA:11816"/>
        <dbReference type="ChEBI" id="CHEBI:57634"/>
        <dbReference type="ChEBI" id="CHEBI:58225"/>
        <dbReference type="EC" id="5.3.1.9"/>
    </reaction>
</comment>
<dbReference type="RefSeq" id="WP_220378830.1">
    <property type="nucleotide sequence ID" value="NZ_CP080544.1"/>
</dbReference>
<dbReference type="CDD" id="cd05016">
    <property type="entry name" value="SIS_PGI_2"/>
    <property type="match status" value="1"/>
</dbReference>
<reference evidence="10 11" key="1">
    <citation type="submission" date="2021-08" db="EMBL/GenBank/DDBJ databases">
        <title>Lysobacter sp. strain CJ11 Genome sequencing and assembly.</title>
        <authorList>
            <person name="Kim I."/>
        </authorList>
    </citation>
    <scope>NUCLEOTIDE SEQUENCE [LARGE SCALE GENOMIC DNA]</scope>
    <source>
        <strain evidence="10 11">CJ11</strain>
    </source>
</reference>
<feature type="active site" evidence="8">
    <location>
        <position position="360"/>
    </location>
</feature>
<dbReference type="InterPro" id="IPR035482">
    <property type="entry name" value="SIS_PGI_2"/>
</dbReference>
<dbReference type="NCBIfam" id="NF001211">
    <property type="entry name" value="PRK00179.1"/>
    <property type="match status" value="1"/>
</dbReference>
<dbReference type="PROSITE" id="PS51463">
    <property type="entry name" value="P_GLUCOSE_ISOMERASE_3"/>
    <property type="match status" value="1"/>
</dbReference>
<comment type="pathway">
    <text evidence="8">Carbohydrate biosynthesis; gluconeogenesis.</text>
</comment>
<dbReference type="Gene3D" id="1.10.1390.10">
    <property type="match status" value="1"/>
</dbReference>
<dbReference type="Gene3D" id="3.40.50.10490">
    <property type="entry name" value="Glucose-6-phosphate isomerase like protein, domain 1"/>
    <property type="match status" value="2"/>
</dbReference>
<dbReference type="InterPro" id="IPR001672">
    <property type="entry name" value="G6P_Isomerase"/>
</dbReference>
<keyword evidence="3 8" id="KW-0312">Gluconeogenesis</keyword>
<dbReference type="Proteomes" id="UP000824755">
    <property type="component" value="Chromosome"/>
</dbReference>
<dbReference type="EC" id="5.3.1.9" evidence="8"/>
<evidence type="ECO:0000256" key="4">
    <source>
        <dbReference type="ARBA" id="ARBA00022490"/>
    </source>
</evidence>
<evidence type="ECO:0000256" key="1">
    <source>
        <dbReference type="ARBA" id="ARBA00004926"/>
    </source>
</evidence>
<evidence type="ECO:0000256" key="5">
    <source>
        <dbReference type="ARBA" id="ARBA00023152"/>
    </source>
</evidence>
<dbReference type="InterPro" id="IPR023096">
    <property type="entry name" value="G6P_Isomerase_C"/>
</dbReference>
<sequence>MQLTDLLAPHASRLKAIPLAQLNSNDPARARDFALQANDLYLNFARQRWDREALEALFDIATARDVSAQLKDLFDGKEVNRTEKRAALHTALRSNISNAPAARESNQLANATFERMSEIVERLSRPDIHDVVSLGIGGSDLGPRFVVDAFGSQTPTRVHFVSNADAHAVDRCLAALDPAHTAVIVMSKSFGTQETLLNAGVARAWLGEYANDRIYAVTSRPEAAIEFGVAPAHVLPMWDWVGGRYSLWSAVGLPIALALGMSGFKSLLDGAAKTDALVYSAPLRENPAVWHALSVVWNTNALGLAGHVVVPYDERLRLLPAYLQQLVMESLGKSTRFDGQKIVDATSPVWWGSAGTDAQHSYFQCLHQGNATSNIELIGVVHPDHSHNDQHKVVLANLFAQSEALANGHAATDPHLAHAGDRPNTLILMSRLNPDSLGQLLALYEHSVFVQSVMWGINAFDQFGVELGKHLAAGLLRTWDDGAAAHDPVTRALMDEIGRD</sequence>
<evidence type="ECO:0000256" key="6">
    <source>
        <dbReference type="ARBA" id="ARBA00023235"/>
    </source>
</evidence>
<comment type="function">
    <text evidence="8">Catalyzes the reversible isomerization of glucose-6-phosphate to fructose-6-phosphate.</text>
</comment>
<evidence type="ECO:0000313" key="11">
    <source>
        <dbReference type="Proteomes" id="UP000824755"/>
    </source>
</evidence>
<dbReference type="InterPro" id="IPR018189">
    <property type="entry name" value="Phosphoglucose_isomerase_CS"/>
</dbReference>
<gene>
    <name evidence="8 10" type="primary">pgi</name>
    <name evidence="10" type="ORF">H8L67_05295</name>
</gene>
<dbReference type="SUPFAM" id="SSF53697">
    <property type="entry name" value="SIS domain"/>
    <property type="match status" value="1"/>
</dbReference>
<dbReference type="Pfam" id="PF00342">
    <property type="entry name" value="PGI"/>
    <property type="match status" value="1"/>
</dbReference>
<evidence type="ECO:0000256" key="7">
    <source>
        <dbReference type="ARBA" id="ARBA00029321"/>
    </source>
</evidence>
<keyword evidence="4 8" id="KW-0963">Cytoplasm</keyword>
<dbReference type="PROSITE" id="PS00765">
    <property type="entry name" value="P_GLUCOSE_ISOMERASE_1"/>
    <property type="match status" value="1"/>
</dbReference>
<dbReference type="InterPro" id="IPR035476">
    <property type="entry name" value="SIS_PGI_1"/>
</dbReference>
<comment type="similarity">
    <text evidence="2 8 9">Belongs to the GPI family.</text>
</comment>
<dbReference type="EMBL" id="CP080544">
    <property type="protein sequence ID" value="QYR52042.1"/>
    <property type="molecule type" value="Genomic_DNA"/>
</dbReference>
<dbReference type="GO" id="GO:0004347">
    <property type="term" value="F:glucose-6-phosphate isomerase activity"/>
    <property type="evidence" value="ECO:0007669"/>
    <property type="project" value="UniProtKB-EC"/>
</dbReference>
<keyword evidence="11" id="KW-1185">Reference proteome</keyword>
<comment type="pathway">
    <text evidence="1 8 9">Carbohydrate degradation; glycolysis; D-glyceraldehyde 3-phosphate and glycerone phosphate from D-glucose: step 2/4.</text>
</comment>
<dbReference type="CDD" id="cd05015">
    <property type="entry name" value="SIS_PGI_1"/>
    <property type="match status" value="1"/>
</dbReference>
<protein>
    <recommendedName>
        <fullName evidence="8">Glucose-6-phosphate isomerase</fullName>
        <shortName evidence="8">GPI</shortName>
        <ecNumber evidence="8">5.3.1.9</ecNumber>
    </recommendedName>
    <alternativeName>
        <fullName evidence="8">Phosphoglucose isomerase</fullName>
        <shortName evidence="8">PGI</shortName>
    </alternativeName>
    <alternativeName>
        <fullName evidence="8">Phosphohexose isomerase</fullName>
        <shortName evidence="8">PHI</shortName>
    </alternativeName>
</protein>
<organism evidence="10 11">
    <name type="scientific">Lysobacter soyae</name>
    <dbReference type="NCBI Taxonomy" id="2764185"/>
    <lineage>
        <taxon>Bacteria</taxon>
        <taxon>Pseudomonadati</taxon>
        <taxon>Pseudomonadota</taxon>
        <taxon>Gammaproteobacteria</taxon>
        <taxon>Lysobacterales</taxon>
        <taxon>Lysobacteraceae</taxon>
        <taxon>Lysobacter</taxon>
    </lineage>
</organism>
<evidence type="ECO:0000256" key="2">
    <source>
        <dbReference type="ARBA" id="ARBA00006604"/>
    </source>
</evidence>
<proteinExistence type="inferred from homology"/>
<evidence type="ECO:0000256" key="9">
    <source>
        <dbReference type="RuleBase" id="RU000612"/>
    </source>
</evidence>
<comment type="subcellular location">
    <subcellularLocation>
        <location evidence="8">Cytoplasm</location>
    </subcellularLocation>
</comment>
<feature type="active site" evidence="8">
    <location>
        <position position="469"/>
    </location>
</feature>
<dbReference type="PANTHER" id="PTHR11469:SF1">
    <property type="entry name" value="GLUCOSE-6-PHOSPHATE ISOMERASE"/>
    <property type="match status" value="1"/>
</dbReference>
<feature type="active site" description="Proton donor" evidence="8">
    <location>
        <position position="329"/>
    </location>
</feature>
<dbReference type="HAMAP" id="MF_00473">
    <property type="entry name" value="G6P_isomerase"/>
    <property type="match status" value="1"/>
</dbReference>
<keyword evidence="6 8" id="KW-0413">Isomerase</keyword>
<dbReference type="PRINTS" id="PR00662">
    <property type="entry name" value="G6PISOMERASE"/>
</dbReference>
<dbReference type="PROSITE" id="PS00174">
    <property type="entry name" value="P_GLUCOSE_ISOMERASE_2"/>
    <property type="match status" value="1"/>
</dbReference>
<evidence type="ECO:0000313" key="10">
    <source>
        <dbReference type="EMBL" id="QYR52042.1"/>
    </source>
</evidence>
<name>A0ABX8WQ74_9GAMM</name>
<dbReference type="InterPro" id="IPR046348">
    <property type="entry name" value="SIS_dom_sf"/>
</dbReference>
<evidence type="ECO:0000256" key="8">
    <source>
        <dbReference type="HAMAP-Rule" id="MF_00473"/>
    </source>
</evidence>
<accession>A0ABX8WQ74</accession>
<keyword evidence="5 8" id="KW-0324">Glycolysis</keyword>
<dbReference type="PANTHER" id="PTHR11469">
    <property type="entry name" value="GLUCOSE-6-PHOSPHATE ISOMERASE"/>
    <property type="match status" value="1"/>
</dbReference>